<proteinExistence type="predicted"/>
<geneLocation type="plasmid" evidence="3 4">
    <name>pl1</name>
</geneLocation>
<evidence type="ECO:0000313" key="4">
    <source>
        <dbReference type="Proteomes" id="UP000515917"/>
    </source>
</evidence>
<feature type="domain" description="DUF4132" evidence="2">
    <location>
        <begin position="414"/>
        <end position="593"/>
    </location>
</feature>
<dbReference type="KEGG" id="ifl:C1H71_20530"/>
<dbReference type="AlphaFoldDB" id="A0A7G3GFB3"/>
<feature type="coiled-coil region" evidence="1">
    <location>
        <begin position="432"/>
        <end position="470"/>
    </location>
</feature>
<dbReference type="InterPro" id="IPR025406">
    <property type="entry name" value="DUF4132"/>
</dbReference>
<reference evidence="3 4" key="1">
    <citation type="submission" date="2018-01" db="EMBL/GenBank/DDBJ databases">
        <title>Genome sequence of Iodobacter sp. strain PCH194 isolated from Indian Trans-Himalaya.</title>
        <authorList>
            <person name="Kumar V."/>
            <person name="Thakur V."/>
            <person name="Kumar S."/>
            <person name="Singh D."/>
        </authorList>
    </citation>
    <scope>NUCLEOTIDE SEQUENCE [LARGE SCALE GENOMIC DNA]</scope>
    <source>
        <strain evidence="3 4">PCH194</strain>
        <plasmid evidence="3 4">pl1</plasmid>
    </source>
</reference>
<gene>
    <name evidence="3" type="ORF">C1H71_20530</name>
</gene>
<sequence>MAPFSQELEPPRNPVRFTNDAAGLCAAYLAYKASDLSRQIVPHSYCLLLLPEDMAQAVWPTLAAYDDFFDYFFMAKVGLKGLQGLLAAVERRTESGIAIAQHFGWSVLAPAIAQAYVKIKTVRANARNWLLKFPEHAITGLLPAALGKAGSARDTAVTVLRLLVAQGHTELIRQVAARYEQKAVNLAVQAMLDADPLDGYPAKISKAPGFWLPHLWPRPLLLDGTPLPNSALEHLGSMLRFPMTEGVYPGIEQVKAACQRESLAEFAWHVFQQWDYYAGVPAKESWAFTALGLLGTDETVRQLVPLIRTWPTEGLLARAQTGLDVLVRIGSNYALLQLNGIAQKVKSKPLQLAAQQKMQELADNAGLTADELAERITPDLGLDAAGGLMLDFGPRQFHIGFNELLKPVVYDSDGKRLADLPKPNGSDNEYRASEAQRQFKALKRDVKALADQTLKRLERAMCQQRRWEREIFESTLVQHPLLQHVVRRLVWAYSAGEHMQTFRVAEDLSYTDASDNTISLPATAVIVLAHPFNLVPAIVASLSQLFADYQLIQPFAQLSREVFRASNADAAVTEALNKAVPTNALRGLESRGWEKGNNFSGEIGSYRTQLSADCHAELHFEPPYSLAVADKTLRHQLDHLTLENKGQPVAAAQLDAIVLSELLRDLYHLNN</sequence>
<dbReference type="Pfam" id="PF13569">
    <property type="entry name" value="DUF4132"/>
    <property type="match status" value="1"/>
</dbReference>
<evidence type="ECO:0000259" key="2">
    <source>
        <dbReference type="Pfam" id="PF13569"/>
    </source>
</evidence>
<evidence type="ECO:0000313" key="3">
    <source>
        <dbReference type="EMBL" id="QBC45928.1"/>
    </source>
</evidence>
<evidence type="ECO:0000256" key="1">
    <source>
        <dbReference type="SAM" id="Coils"/>
    </source>
</evidence>
<dbReference type="EMBL" id="CP025783">
    <property type="protein sequence ID" value="QBC45928.1"/>
    <property type="molecule type" value="Genomic_DNA"/>
</dbReference>
<organism evidence="3 4">
    <name type="scientific">Iodobacter fluviatilis</name>
    <dbReference type="NCBI Taxonomy" id="537"/>
    <lineage>
        <taxon>Bacteria</taxon>
        <taxon>Pseudomonadati</taxon>
        <taxon>Pseudomonadota</taxon>
        <taxon>Betaproteobacteria</taxon>
        <taxon>Neisseriales</taxon>
        <taxon>Chitinibacteraceae</taxon>
        <taxon>Iodobacter</taxon>
    </lineage>
</organism>
<keyword evidence="1" id="KW-0175">Coiled coil</keyword>
<keyword evidence="4" id="KW-1185">Reference proteome</keyword>
<protein>
    <submittedName>
        <fullName evidence="3">Molybdate metabolism regulator domain protein</fullName>
    </submittedName>
</protein>
<dbReference type="Proteomes" id="UP000515917">
    <property type="component" value="Plasmid pl1"/>
</dbReference>
<name>A0A7G3GFB3_9NEIS</name>
<keyword evidence="3" id="KW-0614">Plasmid</keyword>
<accession>A0A7G3GFB3</accession>